<keyword evidence="2" id="KW-1185">Reference proteome</keyword>
<dbReference type="EMBL" id="JBHSKP010000065">
    <property type="protein sequence ID" value="MFC5157053.1"/>
    <property type="molecule type" value="Genomic_DNA"/>
</dbReference>
<proteinExistence type="predicted"/>
<dbReference type="RefSeq" id="WP_344486858.1">
    <property type="nucleotide sequence ID" value="NZ_BAAASB010000054.1"/>
</dbReference>
<evidence type="ECO:0000313" key="1">
    <source>
        <dbReference type="EMBL" id="MFC5157053.1"/>
    </source>
</evidence>
<name>A0ABW0ATG3_9ACTN</name>
<accession>A0ABW0ATG3</accession>
<comment type="caution">
    <text evidence="1">The sequence shown here is derived from an EMBL/GenBank/DDBJ whole genome shotgun (WGS) entry which is preliminary data.</text>
</comment>
<protein>
    <submittedName>
        <fullName evidence="1">Uncharacterized protein</fullName>
    </submittedName>
</protein>
<evidence type="ECO:0000313" key="2">
    <source>
        <dbReference type="Proteomes" id="UP001596160"/>
    </source>
</evidence>
<dbReference type="Proteomes" id="UP001596160">
    <property type="component" value="Unassembled WGS sequence"/>
</dbReference>
<sequence>MAILEAGLVAVAAAKAVDTARERVTEYLLAARLEQLYEQNTARAEQVAVPWAERLAHLAARPLDVYATGVVIAWPPS</sequence>
<reference evidence="2" key="1">
    <citation type="journal article" date="2019" name="Int. J. Syst. Evol. Microbiol.">
        <title>The Global Catalogue of Microorganisms (GCM) 10K type strain sequencing project: providing services to taxonomists for standard genome sequencing and annotation.</title>
        <authorList>
            <consortium name="The Broad Institute Genomics Platform"/>
            <consortium name="The Broad Institute Genome Sequencing Center for Infectious Disease"/>
            <person name="Wu L."/>
            <person name="Ma J."/>
        </authorList>
    </citation>
    <scope>NUCLEOTIDE SEQUENCE [LARGE SCALE GENOMIC DNA]</scope>
    <source>
        <strain evidence="2">PCU 266</strain>
    </source>
</reference>
<gene>
    <name evidence="1" type="ORF">ACFPRH_35605</name>
</gene>
<organism evidence="1 2">
    <name type="scientific">Streptomyces amakusaensis</name>
    <dbReference type="NCBI Taxonomy" id="67271"/>
    <lineage>
        <taxon>Bacteria</taxon>
        <taxon>Bacillati</taxon>
        <taxon>Actinomycetota</taxon>
        <taxon>Actinomycetes</taxon>
        <taxon>Kitasatosporales</taxon>
        <taxon>Streptomycetaceae</taxon>
        <taxon>Streptomyces</taxon>
    </lineage>
</organism>